<gene>
    <name evidence="1" type="ORF">HC246_04830</name>
</gene>
<dbReference type="RefSeq" id="WP_169362406.1">
    <property type="nucleotide sequence ID" value="NZ_JAAVJL010000001.1"/>
</dbReference>
<protein>
    <submittedName>
        <fullName evidence="1">Phage tail protein</fullName>
    </submittedName>
</protein>
<evidence type="ECO:0000313" key="2">
    <source>
        <dbReference type="Proteomes" id="UP000738376"/>
    </source>
</evidence>
<dbReference type="Proteomes" id="UP000738376">
    <property type="component" value="Unassembled WGS sequence"/>
</dbReference>
<accession>A0ABX1LPU7</accession>
<comment type="caution">
    <text evidence="1">The sequence shown here is derived from an EMBL/GenBank/DDBJ whole genome shotgun (WGS) entry which is preliminary data.</text>
</comment>
<reference evidence="1 2" key="1">
    <citation type="submission" date="2020-03" db="EMBL/GenBank/DDBJ databases">
        <title>Draft Genome Sequence of 2-Methylisoborneol Producing Pseudanabaena yagii Strain GIHE-NHR1 Isolated from North Han River in South Korea.</title>
        <authorList>
            <person name="Jeong J."/>
        </authorList>
    </citation>
    <scope>NUCLEOTIDE SEQUENCE [LARGE SCALE GENOMIC DNA]</scope>
    <source>
        <strain evidence="1 2">GIHE-NHR1</strain>
    </source>
</reference>
<sequence>MHTFGTIVEGITDFPIINSILIGYFNDSKIDINPISPINFKASSNYDKVFKSCKPEKLKRAFLANRYIIIHVDTDVSENFGISHYEDDKPLSPQQLIDKTVDKFKQQMGEEFYNQYGHRIIFAIAVHSIECWLFPLLASDDKSDEIENCCQILEKTVPNFKKKHEYYQEITKRYRNHDDLINLYPKNPSLKIFIEELASKNIEILEES</sequence>
<name>A0ABX1LPU7_9CYAN</name>
<organism evidence="1 2">
    <name type="scientific">Pseudanabaena yagii GIHE-NHR1</name>
    <dbReference type="NCBI Taxonomy" id="2722753"/>
    <lineage>
        <taxon>Bacteria</taxon>
        <taxon>Bacillati</taxon>
        <taxon>Cyanobacteriota</taxon>
        <taxon>Cyanophyceae</taxon>
        <taxon>Pseudanabaenales</taxon>
        <taxon>Pseudanabaenaceae</taxon>
        <taxon>Pseudanabaena</taxon>
        <taxon>Pseudanabaena yagii</taxon>
    </lineage>
</organism>
<proteinExistence type="predicted"/>
<dbReference type="EMBL" id="JAAVJL010000001">
    <property type="protein sequence ID" value="NMF57361.1"/>
    <property type="molecule type" value="Genomic_DNA"/>
</dbReference>
<evidence type="ECO:0000313" key="1">
    <source>
        <dbReference type="EMBL" id="NMF57361.1"/>
    </source>
</evidence>
<keyword evidence="2" id="KW-1185">Reference proteome</keyword>